<name>A0A699VKT0_TANCI</name>
<feature type="non-terminal residue" evidence="1">
    <location>
        <position position="131"/>
    </location>
</feature>
<dbReference type="AlphaFoldDB" id="A0A699VKT0"/>
<proteinExistence type="predicted"/>
<reference evidence="1" key="1">
    <citation type="journal article" date="2019" name="Sci. Rep.">
        <title>Draft genome of Tanacetum cinerariifolium, the natural source of mosquito coil.</title>
        <authorList>
            <person name="Yamashiro T."/>
            <person name="Shiraishi A."/>
            <person name="Satake H."/>
            <person name="Nakayama K."/>
        </authorList>
    </citation>
    <scope>NUCLEOTIDE SEQUENCE</scope>
</reference>
<feature type="non-terminal residue" evidence="1">
    <location>
        <position position="1"/>
    </location>
</feature>
<sequence length="131" mass="14396">SKKVEEMLNLRYLEDKPNVQGLRQEWYFDLDYLTDSLGYTRFKTNTPAGTDYTNILAGTQADDSDSECDEQVILVLSFPFNSFSAAKHGFEFSVDTAALLPQANIEIRRNFVPVVGDPAGGIVPTSGVPAG</sequence>
<comment type="caution">
    <text evidence="1">The sequence shown here is derived from an EMBL/GenBank/DDBJ whole genome shotgun (WGS) entry which is preliminary data.</text>
</comment>
<protein>
    <submittedName>
        <fullName evidence="1">Uncharacterized protein</fullName>
    </submittedName>
</protein>
<evidence type="ECO:0000313" key="1">
    <source>
        <dbReference type="EMBL" id="GFD35797.1"/>
    </source>
</evidence>
<dbReference type="EMBL" id="BKCJ011463376">
    <property type="protein sequence ID" value="GFD35797.1"/>
    <property type="molecule type" value="Genomic_DNA"/>
</dbReference>
<gene>
    <name evidence="1" type="ORF">Tci_907766</name>
</gene>
<organism evidence="1">
    <name type="scientific">Tanacetum cinerariifolium</name>
    <name type="common">Dalmatian daisy</name>
    <name type="synonym">Chrysanthemum cinerariifolium</name>
    <dbReference type="NCBI Taxonomy" id="118510"/>
    <lineage>
        <taxon>Eukaryota</taxon>
        <taxon>Viridiplantae</taxon>
        <taxon>Streptophyta</taxon>
        <taxon>Embryophyta</taxon>
        <taxon>Tracheophyta</taxon>
        <taxon>Spermatophyta</taxon>
        <taxon>Magnoliopsida</taxon>
        <taxon>eudicotyledons</taxon>
        <taxon>Gunneridae</taxon>
        <taxon>Pentapetalae</taxon>
        <taxon>asterids</taxon>
        <taxon>campanulids</taxon>
        <taxon>Asterales</taxon>
        <taxon>Asteraceae</taxon>
        <taxon>Asteroideae</taxon>
        <taxon>Anthemideae</taxon>
        <taxon>Anthemidinae</taxon>
        <taxon>Tanacetum</taxon>
    </lineage>
</organism>
<accession>A0A699VKT0</accession>